<reference evidence="1" key="1">
    <citation type="journal article" date="2015" name="Nature">
        <title>Complex archaea that bridge the gap between prokaryotes and eukaryotes.</title>
        <authorList>
            <person name="Spang A."/>
            <person name="Saw J.H."/>
            <person name="Jorgensen S.L."/>
            <person name="Zaremba-Niedzwiedzka K."/>
            <person name="Martijn J."/>
            <person name="Lind A.E."/>
            <person name="van Eijk R."/>
            <person name="Schleper C."/>
            <person name="Guy L."/>
            <person name="Ettema T.J."/>
        </authorList>
    </citation>
    <scope>NUCLEOTIDE SEQUENCE</scope>
</reference>
<proteinExistence type="predicted"/>
<accession>A0A0F9DYG6</accession>
<protein>
    <submittedName>
        <fullName evidence="1">Uncharacterized protein</fullName>
    </submittedName>
</protein>
<sequence length="53" mass="6308">MGGYCKILKMSERTRKIRKAWRMSQGKSMQDQIKIFMDLATGKIKVDEKEREE</sequence>
<dbReference type="EMBL" id="LAZR01027102">
    <property type="protein sequence ID" value="KKL66764.1"/>
    <property type="molecule type" value="Genomic_DNA"/>
</dbReference>
<comment type="caution">
    <text evidence="1">The sequence shown here is derived from an EMBL/GenBank/DDBJ whole genome shotgun (WGS) entry which is preliminary data.</text>
</comment>
<gene>
    <name evidence="1" type="ORF">LCGC14_2141770</name>
</gene>
<organism evidence="1">
    <name type="scientific">marine sediment metagenome</name>
    <dbReference type="NCBI Taxonomy" id="412755"/>
    <lineage>
        <taxon>unclassified sequences</taxon>
        <taxon>metagenomes</taxon>
        <taxon>ecological metagenomes</taxon>
    </lineage>
</organism>
<name>A0A0F9DYG6_9ZZZZ</name>
<dbReference type="AlphaFoldDB" id="A0A0F9DYG6"/>
<evidence type="ECO:0000313" key="1">
    <source>
        <dbReference type="EMBL" id="KKL66764.1"/>
    </source>
</evidence>